<dbReference type="EMBL" id="AP022572">
    <property type="protein sequence ID" value="BBX55926.1"/>
    <property type="molecule type" value="Genomic_DNA"/>
</dbReference>
<keyword evidence="2" id="KW-1185">Reference proteome</keyword>
<sequence>MSARARLALYATSMAALFGAAFLVGGAVIAHPISTSWARSGHAGHQAGAQPVRGVSLSAGDLMLDDVAAPPAVGVQGTLSFRVQSLGGVPVTKYAIENAKKLHLIVVRSDGTEFRHVHPTMSAEGRWSIPWAWNAAGTYRVFADFLPEGGNPTVLTYALNVGGMFTPDPPPSATNVSRTDGFTVTIDGPFTAQSPSRLIATVTRDSQPVTTLQPYLGAYGHLVVLREGDLAYLHAHPENGAASAGSASPAQIAFTTEPPTPGRYLLYLDFQVNGRVHTAQFVRCAAEQSSHPATHQ</sequence>
<reference evidence="1 2" key="1">
    <citation type="journal article" date="2019" name="Emerg. Microbes Infect.">
        <title>Comprehensive subspecies identification of 175 nontuberculous mycobacteria species based on 7547 genomic profiles.</title>
        <authorList>
            <person name="Matsumoto Y."/>
            <person name="Kinjo T."/>
            <person name="Motooka D."/>
            <person name="Nabeya D."/>
            <person name="Jung N."/>
            <person name="Uechi K."/>
            <person name="Horii T."/>
            <person name="Iida T."/>
            <person name="Fujita J."/>
            <person name="Nakamura S."/>
        </authorList>
    </citation>
    <scope>NUCLEOTIDE SEQUENCE [LARGE SCALE GENOMIC DNA]</scope>
    <source>
        <strain evidence="1 2">JCM 12657</strain>
    </source>
</reference>
<protein>
    <recommendedName>
        <fullName evidence="3">Heavy metal-binding domain-containing protein</fullName>
    </recommendedName>
</protein>
<evidence type="ECO:0008006" key="3">
    <source>
        <dbReference type="Google" id="ProtNLM"/>
    </source>
</evidence>
<dbReference type="AlphaFoldDB" id="A0A7I7L794"/>
<evidence type="ECO:0000313" key="2">
    <source>
        <dbReference type="Proteomes" id="UP000467164"/>
    </source>
</evidence>
<name>A0A7I7L794_9MYCO</name>
<evidence type="ECO:0000313" key="1">
    <source>
        <dbReference type="EMBL" id="BBX55926.1"/>
    </source>
</evidence>
<gene>
    <name evidence="1" type="ORF">MSHO_12710</name>
</gene>
<organism evidence="1 2">
    <name type="scientific">Mycobacterium shottsii</name>
    <dbReference type="NCBI Taxonomy" id="133549"/>
    <lineage>
        <taxon>Bacteria</taxon>
        <taxon>Bacillati</taxon>
        <taxon>Actinomycetota</taxon>
        <taxon>Actinomycetes</taxon>
        <taxon>Mycobacteriales</taxon>
        <taxon>Mycobacteriaceae</taxon>
        <taxon>Mycobacterium</taxon>
        <taxon>Mycobacterium ulcerans group</taxon>
    </lineage>
</organism>
<dbReference type="Proteomes" id="UP000467164">
    <property type="component" value="Chromosome"/>
</dbReference>
<dbReference type="RefSeq" id="WP_231608853.1">
    <property type="nucleotide sequence ID" value="NZ_AP022572.1"/>
</dbReference>
<proteinExistence type="predicted"/>
<dbReference type="KEGG" id="msho:MSHO_12710"/>
<accession>A0A7I7L794</accession>